<dbReference type="AlphaFoldDB" id="A0A016V5F0"/>
<keyword evidence="2" id="KW-1185">Reference proteome</keyword>
<evidence type="ECO:0000313" key="1">
    <source>
        <dbReference type="EMBL" id="EYC21948.1"/>
    </source>
</evidence>
<reference evidence="2" key="1">
    <citation type="journal article" date="2015" name="Nat. Genet.">
        <title>The genome and transcriptome of the zoonotic hookworm Ancylostoma ceylanicum identify infection-specific gene families.</title>
        <authorList>
            <person name="Schwarz E.M."/>
            <person name="Hu Y."/>
            <person name="Antoshechkin I."/>
            <person name="Miller M.M."/>
            <person name="Sternberg P.W."/>
            <person name="Aroian R.V."/>
        </authorList>
    </citation>
    <scope>NUCLEOTIDE SEQUENCE</scope>
    <source>
        <strain evidence="2">HY135</strain>
    </source>
</reference>
<gene>
    <name evidence="1" type="primary">Acey_s0018.g3626</name>
    <name evidence="1" type="ORF">Y032_0018g3626</name>
</gene>
<dbReference type="EMBL" id="JARK01001354">
    <property type="protein sequence ID" value="EYC21948.1"/>
    <property type="molecule type" value="Genomic_DNA"/>
</dbReference>
<proteinExistence type="predicted"/>
<name>A0A016V5F0_9BILA</name>
<protein>
    <submittedName>
        <fullName evidence="1">Uncharacterized protein</fullName>
    </submittedName>
</protein>
<evidence type="ECO:0000313" key="2">
    <source>
        <dbReference type="Proteomes" id="UP000024635"/>
    </source>
</evidence>
<organism evidence="1 2">
    <name type="scientific">Ancylostoma ceylanicum</name>
    <dbReference type="NCBI Taxonomy" id="53326"/>
    <lineage>
        <taxon>Eukaryota</taxon>
        <taxon>Metazoa</taxon>
        <taxon>Ecdysozoa</taxon>
        <taxon>Nematoda</taxon>
        <taxon>Chromadorea</taxon>
        <taxon>Rhabditida</taxon>
        <taxon>Rhabditina</taxon>
        <taxon>Rhabditomorpha</taxon>
        <taxon>Strongyloidea</taxon>
        <taxon>Ancylostomatidae</taxon>
        <taxon>Ancylostomatinae</taxon>
        <taxon>Ancylostoma</taxon>
    </lineage>
</organism>
<sequence length="69" mass="8061">MFFFFSSISRTAKIQRQSTMKAIVVCLTLVYLVEALTWTYECPKITTIQREWVKMSAFGKEFHGVMSRS</sequence>
<comment type="caution">
    <text evidence="1">The sequence shown here is derived from an EMBL/GenBank/DDBJ whole genome shotgun (WGS) entry which is preliminary data.</text>
</comment>
<accession>A0A016V5F0</accession>
<dbReference type="Proteomes" id="UP000024635">
    <property type="component" value="Unassembled WGS sequence"/>
</dbReference>